<organism evidence="1 2">
    <name type="scientific">Lactiplantibacillus plantarum</name>
    <name type="common">Lactobacillus plantarum</name>
    <dbReference type="NCBI Taxonomy" id="1590"/>
    <lineage>
        <taxon>Bacteria</taxon>
        <taxon>Bacillati</taxon>
        <taxon>Bacillota</taxon>
        <taxon>Bacilli</taxon>
        <taxon>Lactobacillales</taxon>
        <taxon>Lactobacillaceae</taxon>
        <taxon>Lactiplantibacillus</taxon>
    </lineage>
</organism>
<gene>
    <name evidence="1" type="ORF">LPJSA22_02856</name>
</gene>
<comment type="caution">
    <text evidence="1">The sequence shown here is derived from an EMBL/GenBank/DDBJ whole genome shotgun (WGS) entry which is preliminary data.</text>
</comment>
<proteinExistence type="predicted"/>
<dbReference type="AlphaFoldDB" id="A0A1E3KVB8"/>
<evidence type="ECO:0000313" key="2">
    <source>
        <dbReference type="Proteomes" id="UP000094892"/>
    </source>
</evidence>
<dbReference type="Proteomes" id="UP000094892">
    <property type="component" value="Unassembled WGS sequence"/>
</dbReference>
<evidence type="ECO:0000313" key="1">
    <source>
        <dbReference type="EMBL" id="ODO62838.1"/>
    </source>
</evidence>
<reference evidence="1 2" key="1">
    <citation type="submission" date="2016-08" db="EMBL/GenBank/DDBJ databases">
        <title>Genome sequencing of Lactobacillus plantarum JSA22, isolated from fermented soybean paste.</title>
        <authorList>
            <person name="Choi H.S."/>
        </authorList>
    </citation>
    <scope>NUCLEOTIDE SEQUENCE [LARGE SCALE GENOMIC DNA]</scope>
    <source>
        <strain evidence="1 2">JSA22</strain>
    </source>
</reference>
<dbReference type="PATRIC" id="fig|1590.306.peg.2876"/>
<sequence length="47" mass="5535">MQYTVLFNSQIINLIIIVTNQHLVEALTFGHHKFNLFLSLLRPLNRI</sequence>
<dbReference type="EMBL" id="MCOL01000001">
    <property type="protein sequence ID" value="ODO62838.1"/>
    <property type="molecule type" value="Genomic_DNA"/>
</dbReference>
<name>A0A1E3KVB8_LACPN</name>
<protein>
    <submittedName>
        <fullName evidence="1">Uncharacterized protein</fullName>
    </submittedName>
</protein>
<accession>A0A1E3KVB8</accession>